<organism evidence="2 3">
    <name type="scientific">Lactobacillus xujianguonis</name>
    <dbReference type="NCBI Taxonomy" id="2495899"/>
    <lineage>
        <taxon>Bacteria</taxon>
        <taxon>Bacillati</taxon>
        <taxon>Bacillota</taxon>
        <taxon>Bacilli</taxon>
        <taxon>Lactobacillales</taxon>
        <taxon>Lactobacillaceae</taxon>
        <taxon>Lactobacillus</taxon>
    </lineage>
</organism>
<gene>
    <name evidence="2" type="ORF">EJK17_05795</name>
</gene>
<keyword evidence="1" id="KW-0812">Transmembrane</keyword>
<keyword evidence="1" id="KW-1133">Transmembrane helix</keyword>
<name>A0A437SV00_9LACO</name>
<sequence>MNQHRKNFIYTGIQIAWRLILGNIFFLISNLVLLILSFSVKFTLMTTIFYLVASITVFPSLVALVSYLRNDEVEDKIGLGAKVYFNSFKDAFKTGWQSGLIYEVVIIFLLVDIASANKLMKNGQFFLPLLMLLVVLTLIHAMWNLLVQNYFYVDLKEGFTFATKLLMKKPLVSLMMILLIFGDYISFKMFPQYAVLFIIPLTAYVLWKMTLKDFTLLKQEVVIKK</sequence>
<feature type="transmembrane region" description="Helical" evidence="1">
    <location>
        <begin position="190"/>
        <end position="207"/>
    </location>
</feature>
<dbReference type="EMBL" id="RXIA01000013">
    <property type="protein sequence ID" value="RVU70756.1"/>
    <property type="molecule type" value="Genomic_DNA"/>
</dbReference>
<feature type="transmembrane region" description="Helical" evidence="1">
    <location>
        <begin position="95"/>
        <end position="113"/>
    </location>
</feature>
<feature type="transmembrane region" description="Helical" evidence="1">
    <location>
        <begin position="15"/>
        <end position="36"/>
    </location>
</feature>
<keyword evidence="3" id="KW-1185">Reference proteome</keyword>
<accession>A0A437SV00</accession>
<feature type="transmembrane region" description="Helical" evidence="1">
    <location>
        <begin position="125"/>
        <end position="146"/>
    </location>
</feature>
<dbReference type="Proteomes" id="UP000288291">
    <property type="component" value="Unassembled WGS sequence"/>
</dbReference>
<feature type="transmembrane region" description="Helical" evidence="1">
    <location>
        <begin position="48"/>
        <end position="68"/>
    </location>
</feature>
<feature type="transmembrane region" description="Helical" evidence="1">
    <location>
        <begin position="166"/>
        <end position="185"/>
    </location>
</feature>
<dbReference type="AlphaFoldDB" id="A0A437SV00"/>
<protein>
    <submittedName>
        <fullName evidence="2">DUF624 domain-containing protein</fullName>
    </submittedName>
</protein>
<evidence type="ECO:0000313" key="3">
    <source>
        <dbReference type="Proteomes" id="UP000288291"/>
    </source>
</evidence>
<keyword evidence="1" id="KW-0472">Membrane</keyword>
<evidence type="ECO:0000256" key="1">
    <source>
        <dbReference type="SAM" id="Phobius"/>
    </source>
</evidence>
<proteinExistence type="predicted"/>
<comment type="caution">
    <text evidence="2">The sequence shown here is derived from an EMBL/GenBank/DDBJ whole genome shotgun (WGS) entry which is preliminary data.</text>
</comment>
<dbReference type="RefSeq" id="WP_103661562.1">
    <property type="nucleotide sequence ID" value="NZ_ML136881.1"/>
</dbReference>
<reference evidence="2 3" key="1">
    <citation type="submission" date="2018-12" db="EMBL/GenBank/DDBJ databases">
        <authorList>
            <person name="Meng J."/>
        </authorList>
    </citation>
    <scope>NUCLEOTIDE SEQUENCE [LARGE SCALE GENOMIC DNA]</scope>
    <source>
        <strain evidence="2 3">HT111-2</strain>
    </source>
</reference>
<evidence type="ECO:0000313" key="2">
    <source>
        <dbReference type="EMBL" id="RVU70756.1"/>
    </source>
</evidence>